<dbReference type="Gene3D" id="3.40.1010.10">
    <property type="entry name" value="Cobalt-precorrin-4 Transmethylase, Domain 1"/>
    <property type="match status" value="1"/>
</dbReference>
<feature type="domain" description="Tetrapyrrole methylase" evidence="7">
    <location>
        <begin position="6"/>
        <end position="228"/>
    </location>
</feature>
<dbReference type="InterPro" id="IPR050714">
    <property type="entry name" value="Cobalamin_biosynth_MTase"/>
</dbReference>
<dbReference type="SUPFAM" id="SSF53335">
    <property type="entry name" value="S-adenosyl-L-methionine-dependent methyltransferases"/>
    <property type="match status" value="1"/>
</dbReference>
<reference evidence="8" key="2">
    <citation type="submission" date="2021-04" db="EMBL/GenBank/DDBJ databases">
        <authorList>
            <person name="Gilroy R."/>
        </authorList>
    </citation>
    <scope>NUCLEOTIDE SEQUENCE</scope>
    <source>
        <strain evidence="8">CHK196-7946</strain>
    </source>
</reference>
<feature type="region of interest" description="Disordered" evidence="6">
    <location>
        <begin position="440"/>
        <end position="483"/>
    </location>
</feature>
<evidence type="ECO:0000259" key="7">
    <source>
        <dbReference type="Pfam" id="PF00590"/>
    </source>
</evidence>
<dbReference type="InterPro" id="IPR012818">
    <property type="entry name" value="CbiE"/>
</dbReference>
<dbReference type="NCBIfam" id="TIGR02469">
    <property type="entry name" value="CbiT"/>
    <property type="match status" value="1"/>
</dbReference>
<protein>
    <submittedName>
        <fullName evidence="8">Precorrin-6Y C5,15-methyltransferase (Decarboxylating) subunit CbiT</fullName>
    </submittedName>
</protein>
<dbReference type="Gene3D" id="3.40.50.150">
    <property type="entry name" value="Vaccinia Virus protein VP39"/>
    <property type="match status" value="1"/>
</dbReference>
<evidence type="ECO:0000256" key="6">
    <source>
        <dbReference type="SAM" id="MobiDB-lite"/>
    </source>
</evidence>
<reference evidence="8" key="1">
    <citation type="journal article" date="2021" name="PeerJ">
        <title>Extensive microbial diversity within the chicken gut microbiome revealed by metagenomics and culture.</title>
        <authorList>
            <person name="Gilroy R."/>
            <person name="Ravi A."/>
            <person name="Getino M."/>
            <person name="Pursley I."/>
            <person name="Horton D.L."/>
            <person name="Alikhan N.F."/>
            <person name="Baker D."/>
            <person name="Gharbi K."/>
            <person name="Hall N."/>
            <person name="Watson M."/>
            <person name="Adriaenssens E.M."/>
            <person name="Foster-Nyarko E."/>
            <person name="Jarju S."/>
            <person name="Secka A."/>
            <person name="Antonio M."/>
            <person name="Oren A."/>
            <person name="Chaudhuri R.R."/>
            <person name="La Ragione R."/>
            <person name="Hildebrand F."/>
            <person name="Pallen M.J."/>
        </authorList>
    </citation>
    <scope>NUCLEOTIDE SEQUENCE</scope>
    <source>
        <strain evidence="8">CHK196-7946</strain>
    </source>
</reference>
<evidence type="ECO:0000256" key="2">
    <source>
        <dbReference type="ARBA" id="ARBA00022573"/>
    </source>
</evidence>
<evidence type="ECO:0000256" key="5">
    <source>
        <dbReference type="ARBA" id="ARBA00022691"/>
    </source>
</evidence>
<evidence type="ECO:0000256" key="4">
    <source>
        <dbReference type="ARBA" id="ARBA00022679"/>
    </source>
</evidence>
<feature type="region of interest" description="Disordered" evidence="6">
    <location>
        <begin position="52"/>
        <end position="78"/>
    </location>
</feature>
<dbReference type="SUPFAM" id="SSF53790">
    <property type="entry name" value="Tetrapyrrole methylase"/>
    <property type="match status" value="1"/>
</dbReference>
<comment type="pathway">
    <text evidence="1">Cofactor biosynthesis; adenosylcobalamin biosynthesis.</text>
</comment>
<accession>A0A9D2TN43</accession>
<dbReference type="CDD" id="cd02440">
    <property type="entry name" value="AdoMet_MTases"/>
    <property type="match status" value="1"/>
</dbReference>
<gene>
    <name evidence="8" type="primary">cbiT</name>
    <name evidence="8" type="ORF">H9697_06400</name>
</gene>
<evidence type="ECO:0000256" key="1">
    <source>
        <dbReference type="ARBA" id="ARBA00004953"/>
    </source>
</evidence>
<dbReference type="PANTHER" id="PTHR43182:SF1">
    <property type="entry name" value="COBALT-PRECORRIN-7 C(5)-METHYLTRANSFERASE"/>
    <property type="match status" value="1"/>
</dbReference>
<dbReference type="Proteomes" id="UP000823902">
    <property type="component" value="Unassembled WGS sequence"/>
</dbReference>
<keyword evidence="2" id="KW-0169">Cobalamin biosynthesis</keyword>
<organism evidence="8 9">
    <name type="scientific">Candidatus Mediterraneibacter faecavium</name>
    <dbReference type="NCBI Taxonomy" id="2838668"/>
    <lineage>
        <taxon>Bacteria</taxon>
        <taxon>Bacillati</taxon>
        <taxon>Bacillota</taxon>
        <taxon>Clostridia</taxon>
        <taxon>Lachnospirales</taxon>
        <taxon>Lachnospiraceae</taxon>
        <taxon>Mediterraneibacter</taxon>
    </lineage>
</organism>
<sequence>MCKKQKISLIGIGMGNRKSMTIEAEEAVRNCSCMIGAQRMLSAARAVRYGREIQENSTGEKGQTEQTGYPAPSKERTDPAVPELCEYNAEKIFSYIEAHPEYSRVAVVLSGDTGFYSGAKKLSELFAADPERYEVEMIPGISSVVCLAARLKTTWEDGALISLHGQEENFIQTINRNRKTFLLLGGKDAGKRMVSALKDYGMDDVTVYIGSRLSYPDEKIVLGRPGELSGSEADGLCAAMILNPQPDQRTGPHIPDEEFIRGSVPMTKAEVRAVSLAQMELTEDAVAYDVGAGTGSVSVEAALSGDRIRVYAVEKKAEAVRLLEENRRKFRADGIRIIEGEAPAALRGLEPPTHVFIGGSSGNLREILRIVLEKNPSVRIVINAISLETIGEAMDAVGEGLLKDAQVTQIMASRSRVLGRYHMMTGQNPVYIIAAGGEKTADGEKSAGGELAADGELSVDGAVPEGGELSAEGMPPEERGALR</sequence>
<dbReference type="Pfam" id="PF00590">
    <property type="entry name" value="TP_methylase"/>
    <property type="match status" value="1"/>
</dbReference>
<dbReference type="InterPro" id="IPR014777">
    <property type="entry name" value="4pyrrole_Mease_sub1"/>
</dbReference>
<dbReference type="InterPro" id="IPR014008">
    <property type="entry name" value="Cbl_synth_MTase_CbiT"/>
</dbReference>
<dbReference type="EMBL" id="DWVY01000031">
    <property type="protein sequence ID" value="HJC74562.1"/>
    <property type="molecule type" value="Genomic_DNA"/>
</dbReference>
<dbReference type="InterPro" id="IPR029063">
    <property type="entry name" value="SAM-dependent_MTases_sf"/>
</dbReference>
<evidence type="ECO:0000313" key="8">
    <source>
        <dbReference type="EMBL" id="HJC74562.1"/>
    </source>
</evidence>
<name>A0A9D2TN43_9FIRM</name>
<evidence type="ECO:0000313" key="9">
    <source>
        <dbReference type="Proteomes" id="UP000823902"/>
    </source>
</evidence>
<dbReference type="GO" id="GO:0009236">
    <property type="term" value="P:cobalamin biosynthetic process"/>
    <property type="evidence" value="ECO:0007669"/>
    <property type="project" value="UniProtKB-KW"/>
</dbReference>
<dbReference type="PANTHER" id="PTHR43182">
    <property type="entry name" value="COBALT-PRECORRIN-6B C(15)-METHYLTRANSFERASE (DECARBOXYLATING)"/>
    <property type="match status" value="1"/>
</dbReference>
<keyword evidence="5" id="KW-0949">S-adenosyl-L-methionine</keyword>
<feature type="compositionally biased region" description="Polar residues" evidence="6">
    <location>
        <begin position="55"/>
        <end position="67"/>
    </location>
</feature>
<keyword evidence="3" id="KW-0489">Methyltransferase</keyword>
<dbReference type="GO" id="GO:0032259">
    <property type="term" value="P:methylation"/>
    <property type="evidence" value="ECO:0007669"/>
    <property type="project" value="UniProtKB-KW"/>
</dbReference>
<dbReference type="AlphaFoldDB" id="A0A9D2TN43"/>
<comment type="caution">
    <text evidence="8">The sequence shown here is derived from an EMBL/GenBank/DDBJ whole genome shotgun (WGS) entry which is preliminary data.</text>
</comment>
<dbReference type="GO" id="GO:0008276">
    <property type="term" value="F:protein methyltransferase activity"/>
    <property type="evidence" value="ECO:0007669"/>
    <property type="project" value="InterPro"/>
</dbReference>
<keyword evidence="4" id="KW-0808">Transferase</keyword>
<proteinExistence type="predicted"/>
<evidence type="ECO:0000256" key="3">
    <source>
        <dbReference type="ARBA" id="ARBA00022603"/>
    </source>
</evidence>
<dbReference type="InterPro" id="IPR035996">
    <property type="entry name" value="4pyrrol_Methylase_sf"/>
</dbReference>
<dbReference type="InterPro" id="IPR000878">
    <property type="entry name" value="4pyrrol_Mease"/>
</dbReference>
<dbReference type="CDD" id="cd11644">
    <property type="entry name" value="Precorrin-6Y-MT"/>
    <property type="match status" value="1"/>
</dbReference>